<dbReference type="Proteomes" id="UP000237347">
    <property type="component" value="Unassembled WGS sequence"/>
</dbReference>
<dbReference type="Pfam" id="PF13961">
    <property type="entry name" value="DUF4219"/>
    <property type="match status" value="1"/>
</dbReference>
<reference evidence="2 3" key="1">
    <citation type="journal article" date="2018" name="Sci. Data">
        <title>The draft genome sequence of cork oak.</title>
        <authorList>
            <person name="Ramos A.M."/>
            <person name="Usie A."/>
            <person name="Barbosa P."/>
            <person name="Barros P.M."/>
            <person name="Capote T."/>
            <person name="Chaves I."/>
            <person name="Simoes F."/>
            <person name="Abreu I."/>
            <person name="Carrasquinho I."/>
            <person name="Faro C."/>
            <person name="Guimaraes J.B."/>
            <person name="Mendonca D."/>
            <person name="Nobrega F."/>
            <person name="Rodrigues L."/>
            <person name="Saibo N.J.M."/>
            <person name="Varela M.C."/>
            <person name="Egas C."/>
            <person name="Matos J."/>
            <person name="Miguel C.M."/>
            <person name="Oliveira M.M."/>
            <person name="Ricardo C.P."/>
            <person name="Goncalves S."/>
        </authorList>
    </citation>
    <scope>NUCLEOTIDE SEQUENCE [LARGE SCALE GENOMIC DNA]</scope>
    <source>
        <strain evidence="3">cv. HL8</strain>
    </source>
</reference>
<name>A0AAW0IJZ6_QUESU</name>
<evidence type="ECO:0000259" key="1">
    <source>
        <dbReference type="Pfam" id="PF13961"/>
    </source>
</evidence>
<feature type="domain" description="DUF4219" evidence="1">
    <location>
        <begin position="69"/>
        <end position="94"/>
    </location>
</feature>
<keyword evidence="3" id="KW-1185">Reference proteome</keyword>
<dbReference type="InterPro" id="IPR025314">
    <property type="entry name" value="DUF4219"/>
</dbReference>
<proteinExistence type="predicted"/>
<dbReference type="EMBL" id="PKMF04001066">
    <property type="protein sequence ID" value="KAK7814690.1"/>
    <property type="molecule type" value="Genomic_DNA"/>
</dbReference>
<organism evidence="2 3">
    <name type="scientific">Quercus suber</name>
    <name type="common">Cork oak</name>
    <dbReference type="NCBI Taxonomy" id="58331"/>
    <lineage>
        <taxon>Eukaryota</taxon>
        <taxon>Viridiplantae</taxon>
        <taxon>Streptophyta</taxon>
        <taxon>Embryophyta</taxon>
        <taxon>Tracheophyta</taxon>
        <taxon>Spermatophyta</taxon>
        <taxon>Magnoliopsida</taxon>
        <taxon>eudicotyledons</taxon>
        <taxon>Gunneridae</taxon>
        <taxon>Pentapetalae</taxon>
        <taxon>rosids</taxon>
        <taxon>fabids</taxon>
        <taxon>Fagales</taxon>
        <taxon>Fagaceae</taxon>
        <taxon>Quercus</taxon>
    </lineage>
</organism>
<evidence type="ECO:0000313" key="3">
    <source>
        <dbReference type="Proteomes" id="UP000237347"/>
    </source>
</evidence>
<accession>A0AAW0IJZ6</accession>
<comment type="caution">
    <text evidence="2">The sequence shown here is derived from an EMBL/GenBank/DDBJ whole genome shotgun (WGS) entry which is preliminary data.</text>
</comment>
<protein>
    <recommendedName>
        <fullName evidence="1">DUF4219 domain-containing protein</fullName>
    </recommendedName>
</protein>
<evidence type="ECO:0000313" key="2">
    <source>
        <dbReference type="EMBL" id="KAK7814690.1"/>
    </source>
</evidence>
<sequence length="113" mass="13140">MVGLVRHCEEEEERAERVKLSVRFVGFRTNACTLVYYAPNPTNIERLHSIPAIIKRLISNPTVIKRLDDVDNYKDWSLQVKTYLTDQQLWDIVEGTNEPSKAENDEDAFKAWS</sequence>
<dbReference type="AlphaFoldDB" id="A0AAW0IJZ6"/>
<gene>
    <name evidence="2" type="ORF">CFP56_002623</name>
</gene>